<dbReference type="EMBL" id="JAECZC010000046">
    <property type="protein sequence ID" value="MBH8564547.1"/>
    <property type="molecule type" value="Genomic_DNA"/>
</dbReference>
<protein>
    <recommendedName>
        <fullName evidence="4">POLO box domain-containing protein</fullName>
    </recommendedName>
</protein>
<dbReference type="SUPFAM" id="SSF50685">
    <property type="entry name" value="Barwin-like endoglucanases"/>
    <property type="match status" value="1"/>
</dbReference>
<comment type="caution">
    <text evidence="2">The sequence shown here is derived from an EMBL/GenBank/DDBJ whole genome shotgun (WGS) entry which is preliminary data.</text>
</comment>
<proteinExistence type="predicted"/>
<accession>A0A8J7HSA9</accession>
<dbReference type="InterPro" id="IPR036908">
    <property type="entry name" value="RlpA-like_sf"/>
</dbReference>
<dbReference type="Proteomes" id="UP000632766">
    <property type="component" value="Unassembled WGS sequence"/>
</dbReference>
<evidence type="ECO:0000313" key="2">
    <source>
        <dbReference type="EMBL" id="MBH8564547.1"/>
    </source>
</evidence>
<reference evidence="2 3" key="1">
    <citation type="journal article" date="2021" name="Int. J. Syst. Evol. Microbiol.">
        <title>Amazonocrinis nigriterrae gen. nov., sp. nov., Atlanticothrix silvestris gen. nov., sp. nov. and Dendronalium phyllosphericum gen. nov., sp. nov., nostocacean cyanobacteria from Brazilian environments.</title>
        <authorList>
            <person name="Alvarenga D.O."/>
            <person name="Andreote A.P.D."/>
            <person name="Branco L.H.Z."/>
            <person name="Delbaje E."/>
            <person name="Cruz R.B."/>
            <person name="Varani A.M."/>
            <person name="Fiore M.F."/>
        </authorList>
    </citation>
    <scope>NUCLEOTIDE SEQUENCE [LARGE SCALE GENOMIC DNA]</scope>
    <source>
        <strain evidence="2 3">CENA67</strain>
    </source>
</reference>
<gene>
    <name evidence="2" type="ORF">I8748_20565</name>
</gene>
<dbReference type="AlphaFoldDB" id="A0A8J7HSA9"/>
<dbReference type="PROSITE" id="PS51257">
    <property type="entry name" value="PROKAR_LIPOPROTEIN"/>
    <property type="match status" value="1"/>
</dbReference>
<keyword evidence="3" id="KW-1185">Reference proteome</keyword>
<organism evidence="2 3">
    <name type="scientific">Amazonocrinis nigriterrae CENA67</name>
    <dbReference type="NCBI Taxonomy" id="2794033"/>
    <lineage>
        <taxon>Bacteria</taxon>
        <taxon>Bacillati</taxon>
        <taxon>Cyanobacteriota</taxon>
        <taxon>Cyanophyceae</taxon>
        <taxon>Nostocales</taxon>
        <taxon>Nostocaceae</taxon>
        <taxon>Amazonocrinis</taxon>
        <taxon>Amazonocrinis nigriterrae</taxon>
    </lineage>
</organism>
<evidence type="ECO:0000256" key="1">
    <source>
        <dbReference type="SAM" id="SignalP"/>
    </source>
</evidence>
<evidence type="ECO:0000313" key="3">
    <source>
        <dbReference type="Proteomes" id="UP000632766"/>
    </source>
</evidence>
<evidence type="ECO:0008006" key="4">
    <source>
        <dbReference type="Google" id="ProtNLM"/>
    </source>
</evidence>
<sequence length="455" mass="51143">MSKQFNPKIRLTLGIATLFTVSLASGCNSLYNNSQTKNKQLAQQNQAIENLSFTQQENSNTPQSNFALTSTQSPRITTSIPNFLTAQKTSDDTINKQNTPISNKYTASVPVTYPVIDEWQNYKYSISGSKILTSGKLPTTKVNFNQTDLLTVLVNTRQYFQNYSSEDPDVLRKGLLGTQGVSVQDMLNTLDFMIATLQEDIANHRVTRLQDPNFINSNFRVIKWSAYNPSNRKQERLRITKYAVFTHPGSRKKTAKFNTPIYSLKENANTDKFYTRYTKQDVLSGIYEPGGKEFGKVQALAYLTRNGLEEALMEGTILINFTDGSKAFFNVDRNNGMSYVRGVKATAQKRYWYFRQVDAIKGYGYKIDAKISIKPGVTFAGDVLNIGLGKVIVLENTQGSRKRLQMGVIADTGGAFLPNLHQLDFLAGIFQDKNDFGQHISQLPEYATAYILVKK</sequence>
<name>A0A8J7HSA9_9NOST</name>
<keyword evidence="1" id="KW-0732">Signal</keyword>
<dbReference type="RefSeq" id="WP_198126380.1">
    <property type="nucleotide sequence ID" value="NZ_JAECZC010000046.1"/>
</dbReference>
<feature type="signal peptide" evidence="1">
    <location>
        <begin position="1"/>
        <end position="24"/>
    </location>
</feature>
<feature type="chain" id="PRO_5035169020" description="POLO box domain-containing protein" evidence="1">
    <location>
        <begin position="25"/>
        <end position="455"/>
    </location>
</feature>